<evidence type="ECO:0000313" key="1">
    <source>
        <dbReference type="EMBL" id="CAH2098684.1"/>
    </source>
</evidence>
<dbReference type="EMBL" id="CAKOGL010000020">
    <property type="protein sequence ID" value="CAH2098684.1"/>
    <property type="molecule type" value="Genomic_DNA"/>
</dbReference>
<protein>
    <recommendedName>
        <fullName evidence="3">Reverse transcriptase domain-containing protein</fullName>
    </recommendedName>
</protein>
<name>A0AAU9UIS9_EUPED</name>
<dbReference type="AlphaFoldDB" id="A0AAU9UIS9"/>
<sequence>MPETGLPEVQREGEDTITLKSGNLLYYQEVTNSPKEVFDVNINGESITLLNFSDNNVLMAELLEDLNIMLGDLDGVSQQVGLKVNMDKTKIISNVVPILISVDNSTLEVVDLLQLVAMYRVTINQTLAPIFVTHAAITLSYCATCGKGVPCFMRNSDKELKLRFTV</sequence>
<evidence type="ECO:0000313" key="2">
    <source>
        <dbReference type="Proteomes" id="UP001153954"/>
    </source>
</evidence>
<organism evidence="1 2">
    <name type="scientific">Euphydryas editha</name>
    <name type="common">Edith's checkerspot</name>
    <dbReference type="NCBI Taxonomy" id="104508"/>
    <lineage>
        <taxon>Eukaryota</taxon>
        <taxon>Metazoa</taxon>
        <taxon>Ecdysozoa</taxon>
        <taxon>Arthropoda</taxon>
        <taxon>Hexapoda</taxon>
        <taxon>Insecta</taxon>
        <taxon>Pterygota</taxon>
        <taxon>Neoptera</taxon>
        <taxon>Endopterygota</taxon>
        <taxon>Lepidoptera</taxon>
        <taxon>Glossata</taxon>
        <taxon>Ditrysia</taxon>
        <taxon>Papilionoidea</taxon>
        <taxon>Nymphalidae</taxon>
        <taxon>Nymphalinae</taxon>
        <taxon>Euphydryas</taxon>
    </lineage>
</organism>
<dbReference type="Proteomes" id="UP001153954">
    <property type="component" value="Unassembled WGS sequence"/>
</dbReference>
<proteinExistence type="predicted"/>
<accession>A0AAU9UIS9</accession>
<keyword evidence="2" id="KW-1185">Reference proteome</keyword>
<comment type="caution">
    <text evidence="1">The sequence shown here is derived from an EMBL/GenBank/DDBJ whole genome shotgun (WGS) entry which is preliminary data.</text>
</comment>
<evidence type="ECO:0008006" key="3">
    <source>
        <dbReference type="Google" id="ProtNLM"/>
    </source>
</evidence>
<gene>
    <name evidence="1" type="ORF">EEDITHA_LOCUS13778</name>
</gene>
<reference evidence="1" key="1">
    <citation type="submission" date="2022-03" db="EMBL/GenBank/DDBJ databases">
        <authorList>
            <person name="Tunstrom K."/>
        </authorList>
    </citation>
    <scope>NUCLEOTIDE SEQUENCE</scope>
</reference>